<dbReference type="Pfam" id="PF13977">
    <property type="entry name" value="TetR_C_6"/>
    <property type="match status" value="1"/>
</dbReference>
<dbReference type="InterPro" id="IPR036271">
    <property type="entry name" value="Tet_transcr_reg_TetR-rel_C_sf"/>
</dbReference>
<dbReference type="Gene3D" id="1.10.357.10">
    <property type="entry name" value="Tetracycline Repressor, domain 2"/>
    <property type="match status" value="1"/>
</dbReference>
<dbReference type="RefSeq" id="WP_326564069.1">
    <property type="nucleotide sequence ID" value="NZ_CP109071.1"/>
</dbReference>
<evidence type="ECO:0000313" key="4">
    <source>
        <dbReference type="Proteomes" id="UP001334804"/>
    </source>
</evidence>
<feature type="compositionally biased region" description="Basic residues" evidence="1">
    <location>
        <begin position="294"/>
        <end position="306"/>
    </location>
</feature>
<dbReference type="SUPFAM" id="SSF48498">
    <property type="entry name" value="Tetracyclin repressor-like, C-terminal domain"/>
    <property type="match status" value="1"/>
</dbReference>
<dbReference type="EMBL" id="CP109071">
    <property type="protein sequence ID" value="WSA32309.1"/>
    <property type="molecule type" value="Genomic_DNA"/>
</dbReference>
<proteinExistence type="predicted"/>
<organism evidence="3 4">
    <name type="scientific">Micromonospora peucetia</name>
    <dbReference type="NCBI Taxonomy" id="47871"/>
    <lineage>
        <taxon>Bacteria</taxon>
        <taxon>Bacillati</taxon>
        <taxon>Actinomycetota</taxon>
        <taxon>Actinomycetes</taxon>
        <taxon>Micromonosporales</taxon>
        <taxon>Micromonosporaceae</taxon>
        <taxon>Micromonospora</taxon>
    </lineage>
</organism>
<evidence type="ECO:0000259" key="2">
    <source>
        <dbReference type="Pfam" id="PF13977"/>
    </source>
</evidence>
<evidence type="ECO:0000256" key="1">
    <source>
        <dbReference type="SAM" id="MobiDB-lite"/>
    </source>
</evidence>
<feature type="compositionally biased region" description="Polar residues" evidence="1">
    <location>
        <begin position="250"/>
        <end position="267"/>
    </location>
</feature>
<keyword evidence="4" id="KW-1185">Reference proteome</keyword>
<accession>A0ABZ1ECR8</accession>
<dbReference type="Proteomes" id="UP001334804">
    <property type="component" value="Chromosome"/>
</dbReference>
<reference evidence="3 4" key="1">
    <citation type="submission" date="2022-10" db="EMBL/GenBank/DDBJ databases">
        <title>The complete genomes of actinobacterial strains from the NBC collection.</title>
        <authorList>
            <person name="Joergensen T.S."/>
            <person name="Alvarez Arevalo M."/>
            <person name="Sterndorff E.B."/>
            <person name="Faurdal D."/>
            <person name="Vuksanovic O."/>
            <person name="Mourched A.-S."/>
            <person name="Charusanti P."/>
            <person name="Shaw S."/>
            <person name="Blin K."/>
            <person name="Weber T."/>
        </authorList>
    </citation>
    <scope>NUCLEOTIDE SEQUENCE [LARGE SCALE GENOMIC DNA]</scope>
    <source>
        <strain evidence="3 4">NBC 01809</strain>
    </source>
</reference>
<feature type="domain" description="BetI-type transcriptional repressor C-terminal" evidence="2">
    <location>
        <begin position="22"/>
        <end position="134"/>
    </location>
</feature>
<dbReference type="InterPro" id="IPR039538">
    <property type="entry name" value="BetI_C"/>
</dbReference>
<gene>
    <name evidence="3" type="ORF">OIE14_30135</name>
</gene>
<feature type="region of interest" description="Disordered" evidence="1">
    <location>
        <begin position="250"/>
        <end position="306"/>
    </location>
</feature>
<protein>
    <submittedName>
        <fullName evidence="3">TetR family transcriptional regulator C-terminal domain-containing protein</fullName>
    </submittedName>
</protein>
<evidence type="ECO:0000313" key="3">
    <source>
        <dbReference type="EMBL" id="WSA32309.1"/>
    </source>
</evidence>
<sequence>MGQTFHAQLEDLQISDRTIPPGRRLAECLGQFLPGDDSQTVELEAWLTAHAAAVGPARTEQAATLLASMTQHARDRVDDWLATIESEGALRHPDRQRCATMLLALLDGLCLDLLTPGSPTIVPLAHDILAEAIDGMVIRQQVGTRGRCRSAWPADRIGRPASWRSPARLWTPWLPESQFPLVDNSERPQVESTDLRRWDLHGQYRGFCSSWTRFVYRRAVRFPGRQGISVNFLSFYYVAIKVNLSIRSGGSEWSNQDKGATLETNPTLVCGGQPGARAGRHRSGGRRGEAEHRRKERQHHHHRPHQ</sequence>
<name>A0ABZ1ECR8_9ACTN</name>